<evidence type="ECO:0000313" key="2">
    <source>
        <dbReference type="EMBL" id="MBC3542345.1"/>
    </source>
</evidence>
<sequence length="316" mass="34862">MKKRTLGKSGLEVAPLAFGGNVFGWTIDEKTSFQLLDAFTEAGFNLIDTADGYSVWVAGNTGGESETIIGNWLKARGNRDKVVIATKVGWEIGPNQKGLKKDYIMGRVEESLRRLQTDYIDLYQSHVDDESTPFEETLEAYQQLIQQGKVRAIGASNIKASRLKQALEISKQHDLPIYQSLQPEYNLYSRQEFEAELEPLCLQEGIGVICYYALASGFLTGKYRSEADLTKSPRGGGVKRFLNERGYSILSALDQVAAQHNAKPAQVSLAWLMARPSITAPIASATSLEQLQDLTQAAEITLSQEDIALLDQASAY</sequence>
<reference evidence="2 3" key="1">
    <citation type="journal article" date="2019" name="Int. J. Syst. Evol. Microbiol.">
        <title>Rufibacter sediminis sp. nov., isolated from freshwater lake sediment.</title>
        <authorList>
            <person name="Qu J.H."/>
            <person name="Zhang L.J."/>
            <person name="Fu Y.H."/>
            <person name="Li H.F."/>
        </authorList>
    </citation>
    <scope>NUCLEOTIDE SEQUENCE [LARGE SCALE GENOMIC DNA]</scope>
    <source>
        <strain evidence="2 3">H-1</strain>
    </source>
</reference>
<keyword evidence="3" id="KW-1185">Reference proteome</keyword>
<evidence type="ECO:0000313" key="3">
    <source>
        <dbReference type="Proteomes" id="UP000659698"/>
    </source>
</evidence>
<evidence type="ECO:0000259" key="1">
    <source>
        <dbReference type="Pfam" id="PF00248"/>
    </source>
</evidence>
<dbReference type="EMBL" id="JACOAF010000058">
    <property type="protein sequence ID" value="MBC3542345.1"/>
    <property type="molecule type" value="Genomic_DNA"/>
</dbReference>
<dbReference type="Pfam" id="PF00248">
    <property type="entry name" value="Aldo_ket_red"/>
    <property type="match status" value="1"/>
</dbReference>
<organism evidence="2 3">
    <name type="scientific">Rufibacter sediminis</name>
    <dbReference type="NCBI Taxonomy" id="2762756"/>
    <lineage>
        <taxon>Bacteria</taxon>
        <taxon>Pseudomonadati</taxon>
        <taxon>Bacteroidota</taxon>
        <taxon>Cytophagia</taxon>
        <taxon>Cytophagales</taxon>
        <taxon>Hymenobacteraceae</taxon>
        <taxon>Rufibacter</taxon>
    </lineage>
</organism>
<protein>
    <submittedName>
        <fullName evidence="2">Aldo/keto reductase</fullName>
    </submittedName>
</protein>
<proteinExistence type="predicted"/>
<dbReference type="PANTHER" id="PTHR43364:SF6">
    <property type="entry name" value="OXIDOREDUCTASE-RELATED"/>
    <property type="match status" value="1"/>
</dbReference>
<dbReference type="InterPro" id="IPR020471">
    <property type="entry name" value="AKR"/>
</dbReference>
<dbReference type="Gene3D" id="3.20.20.100">
    <property type="entry name" value="NADP-dependent oxidoreductase domain"/>
    <property type="match status" value="1"/>
</dbReference>
<dbReference type="Proteomes" id="UP000659698">
    <property type="component" value="Unassembled WGS sequence"/>
</dbReference>
<comment type="caution">
    <text evidence="2">The sequence shown here is derived from an EMBL/GenBank/DDBJ whole genome shotgun (WGS) entry which is preliminary data.</text>
</comment>
<dbReference type="CDD" id="cd19081">
    <property type="entry name" value="AKR_AKR9C1"/>
    <property type="match status" value="1"/>
</dbReference>
<dbReference type="InterPro" id="IPR023210">
    <property type="entry name" value="NADP_OxRdtase_dom"/>
</dbReference>
<accession>A0ABR6VYV9</accession>
<name>A0ABR6VYV9_9BACT</name>
<dbReference type="PANTHER" id="PTHR43364">
    <property type="entry name" value="NADH-SPECIFIC METHYLGLYOXAL REDUCTASE-RELATED"/>
    <property type="match status" value="1"/>
</dbReference>
<feature type="domain" description="NADP-dependent oxidoreductase" evidence="1">
    <location>
        <begin position="15"/>
        <end position="313"/>
    </location>
</feature>
<dbReference type="SUPFAM" id="SSF51430">
    <property type="entry name" value="NAD(P)-linked oxidoreductase"/>
    <property type="match status" value="1"/>
</dbReference>
<dbReference type="InterPro" id="IPR036812">
    <property type="entry name" value="NAD(P)_OxRdtase_dom_sf"/>
</dbReference>
<gene>
    <name evidence="2" type="ORF">H7U12_21870</name>
</gene>
<dbReference type="InterPro" id="IPR050523">
    <property type="entry name" value="AKR_Detox_Biosynth"/>
</dbReference>
<dbReference type="PRINTS" id="PR00069">
    <property type="entry name" value="ALDKETRDTASE"/>
</dbReference>
<dbReference type="RefSeq" id="WP_186642048.1">
    <property type="nucleotide sequence ID" value="NZ_JACOAF010000058.1"/>
</dbReference>